<dbReference type="Proteomes" id="UP000001959">
    <property type="component" value="Chromosome"/>
</dbReference>
<evidence type="ECO:0000313" key="2">
    <source>
        <dbReference type="Proteomes" id="UP000001959"/>
    </source>
</evidence>
<keyword evidence="2" id="KW-1185">Reference proteome</keyword>
<protein>
    <submittedName>
        <fullName evidence="1">Uncharacterized protein</fullName>
    </submittedName>
</protein>
<dbReference type="EMBL" id="CP000158">
    <property type="protein sequence ID" value="ABI78707.1"/>
    <property type="molecule type" value="Genomic_DNA"/>
</dbReference>
<organism evidence="1 2">
    <name type="scientific">Hyphomonas neptunium (strain ATCC 15444)</name>
    <dbReference type="NCBI Taxonomy" id="228405"/>
    <lineage>
        <taxon>Bacteria</taxon>
        <taxon>Pseudomonadati</taxon>
        <taxon>Pseudomonadota</taxon>
        <taxon>Alphaproteobacteria</taxon>
        <taxon>Hyphomonadales</taxon>
        <taxon>Hyphomonadaceae</taxon>
        <taxon>Hyphomonas</taxon>
    </lineage>
</organism>
<accession>Q0BZA6</accession>
<name>Q0BZA6_HYPNA</name>
<gene>
    <name evidence="1" type="ordered locus">HNE_2493</name>
</gene>
<dbReference type="AlphaFoldDB" id="Q0BZA6"/>
<sequence>MSADAEPTMAVKAQTTNNARIAASGAEALDGKRHAKKIR</sequence>
<evidence type="ECO:0000313" key="1">
    <source>
        <dbReference type="EMBL" id="ABI78707.1"/>
    </source>
</evidence>
<proteinExistence type="predicted"/>
<dbReference type="HOGENOM" id="CLU_3311037_0_0_5"/>
<reference evidence="1 2" key="1">
    <citation type="journal article" date="2006" name="J. Bacteriol.">
        <title>Comparative genomic evidence for a close relationship between the dimorphic prosthecate bacteria Hyphomonas neptunium and Caulobacter crescentus.</title>
        <authorList>
            <person name="Badger J.H."/>
            <person name="Hoover T.R."/>
            <person name="Brun Y.V."/>
            <person name="Weiner R.M."/>
            <person name="Laub M.T."/>
            <person name="Alexandre G."/>
            <person name="Mrazek J."/>
            <person name="Ren Q."/>
            <person name="Paulsen I.T."/>
            <person name="Nelson K.E."/>
            <person name="Khouri H.M."/>
            <person name="Radune D."/>
            <person name="Sosa J."/>
            <person name="Dodson R.J."/>
            <person name="Sullivan S.A."/>
            <person name="Rosovitz M.J."/>
            <person name="Madupu R."/>
            <person name="Brinkac L.M."/>
            <person name="Durkin A.S."/>
            <person name="Daugherty S.C."/>
            <person name="Kothari S.P."/>
            <person name="Giglio M.G."/>
            <person name="Zhou L."/>
            <person name="Haft D.H."/>
            <person name="Selengut J.D."/>
            <person name="Davidsen T.M."/>
            <person name="Yang Q."/>
            <person name="Zafar N."/>
            <person name="Ward N.L."/>
        </authorList>
    </citation>
    <scope>NUCLEOTIDE SEQUENCE [LARGE SCALE GENOMIC DNA]</scope>
    <source>
        <strain evidence="1 2">ATCC 15444</strain>
    </source>
</reference>
<dbReference type="KEGG" id="hne:HNE_2493"/>